<proteinExistence type="predicted"/>
<gene>
    <name evidence="3" type="ORF">NDI56_11610</name>
</gene>
<comment type="caution">
    <text evidence="3">The sequence shown here is derived from an EMBL/GenBank/DDBJ whole genome shotgun (WGS) entry which is preliminary data.</text>
</comment>
<dbReference type="Gene3D" id="3.40.1350.10">
    <property type="match status" value="1"/>
</dbReference>
<dbReference type="RefSeq" id="WP_310919708.1">
    <property type="nucleotide sequence ID" value="NZ_JAMQON010000003.1"/>
</dbReference>
<evidence type="ECO:0000259" key="1">
    <source>
        <dbReference type="Pfam" id="PF04471"/>
    </source>
</evidence>
<sequence>MYETTPEMFEILCKMVLARRLNTDSLHVTAFRQDEGIDIEGYIDEDVFTALFGAQVKRYTEGNTVGNNHVQRFSGALTQANYQTGTYITSSSFTAPAVEAAKDLQIHLVDGERLAMTMVQHRIGVNEIRDGYEVDGEFWEALKEPEQQDTVPSTEVPLANSFETLRLFLKAIEKTDGSKRAIHGEVSDFDPRHADLYGTAGWLLGFVHKDTPKSVDGRDVRRWGLTSDGVKYLRLHERGDTEAAESLLVDAVREVEIIRRMYELIEREGELTYDALKEKLSVETTLAETSVSRRASTVAQWLTVLPDVEAVSDGHSKKFVQI</sequence>
<evidence type="ECO:0000259" key="2">
    <source>
        <dbReference type="Pfam" id="PF23871"/>
    </source>
</evidence>
<keyword evidence="3" id="KW-0540">Nuclease</keyword>
<evidence type="ECO:0000313" key="4">
    <source>
        <dbReference type="Proteomes" id="UP001259659"/>
    </source>
</evidence>
<dbReference type="EMBL" id="JAMQON010000003">
    <property type="protein sequence ID" value="MDS0260041.1"/>
    <property type="molecule type" value="Genomic_DNA"/>
</dbReference>
<dbReference type="InterPro" id="IPR007560">
    <property type="entry name" value="Restrct_endonuc_IV_Mrr"/>
</dbReference>
<feature type="domain" description="Restriction endonuclease type IV Mrr" evidence="1">
    <location>
        <begin position="3"/>
        <end position="116"/>
    </location>
</feature>
<accession>A0ABU2FE01</accession>
<keyword evidence="4" id="KW-1185">Reference proteome</keyword>
<dbReference type="InterPro" id="IPR055650">
    <property type="entry name" value="DUF7226"/>
</dbReference>
<reference evidence="3 4" key="1">
    <citation type="submission" date="2022-06" db="EMBL/GenBank/DDBJ databases">
        <title>Haloarcula sp. a new haloarchaeum isolate from saline soil.</title>
        <authorList>
            <person name="Strakova D."/>
            <person name="Galisteo C."/>
            <person name="Sanchez-Porro C."/>
            <person name="Ventosa A."/>
        </authorList>
    </citation>
    <scope>NUCLEOTIDE SEQUENCE [LARGE SCALE GENOMIC DNA]</scope>
    <source>
        <strain evidence="3 4">S1CR25-12</strain>
    </source>
</reference>
<dbReference type="InterPro" id="IPR011335">
    <property type="entry name" value="Restrct_endonuc-II-like"/>
</dbReference>
<dbReference type="Pfam" id="PF04471">
    <property type="entry name" value="Mrr_cat"/>
    <property type="match status" value="1"/>
</dbReference>
<evidence type="ECO:0000313" key="3">
    <source>
        <dbReference type="EMBL" id="MDS0260041.1"/>
    </source>
</evidence>
<dbReference type="SUPFAM" id="SSF52980">
    <property type="entry name" value="Restriction endonuclease-like"/>
    <property type="match status" value="1"/>
</dbReference>
<organism evidence="3 4">
    <name type="scientific">Haloarcula saliterrae</name>
    <dbReference type="NCBI Taxonomy" id="2950534"/>
    <lineage>
        <taxon>Archaea</taxon>
        <taxon>Methanobacteriati</taxon>
        <taxon>Methanobacteriota</taxon>
        <taxon>Stenosarchaea group</taxon>
        <taxon>Halobacteria</taxon>
        <taxon>Halobacteriales</taxon>
        <taxon>Haloarculaceae</taxon>
        <taxon>Haloarcula</taxon>
    </lineage>
</organism>
<feature type="domain" description="DUF7226" evidence="2">
    <location>
        <begin position="170"/>
        <end position="303"/>
    </location>
</feature>
<protein>
    <submittedName>
        <fullName evidence="3">Restriction endonuclease</fullName>
    </submittedName>
</protein>
<keyword evidence="3" id="KW-0378">Hydrolase</keyword>
<dbReference type="PANTHER" id="PTHR30015:SF7">
    <property type="entry name" value="TYPE IV METHYL-DIRECTED RESTRICTION ENZYME ECOKMRR"/>
    <property type="match status" value="1"/>
</dbReference>
<dbReference type="InterPro" id="IPR011856">
    <property type="entry name" value="tRNA_endonuc-like_dom_sf"/>
</dbReference>
<dbReference type="PANTHER" id="PTHR30015">
    <property type="entry name" value="MRR RESTRICTION SYSTEM PROTEIN"/>
    <property type="match status" value="1"/>
</dbReference>
<dbReference type="Proteomes" id="UP001259659">
    <property type="component" value="Unassembled WGS sequence"/>
</dbReference>
<dbReference type="GO" id="GO:0004519">
    <property type="term" value="F:endonuclease activity"/>
    <property type="evidence" value="ECO:0007669"/>
    <property type="project" value="UniProtKB-KW"/>
</dbReference>
<dbReference type="Pfam" id="PF23871">
    <property type="entry name" value="DUF7226"/>
    <property type="match status" value="1"/>
</dbReference>
<name>A0ABU2FE01_9EURY</name>
<keyword evidence="3" id="KW-0255">Endonuclease</keyword>
<dbReference type="InterPro" id="IPR052906">
    <property type="entry name" value="Type_IV_Methyl-Rstrct_Enzyme"/>
</dbReference>